<proteinExistence type="predicted"/>
<comment type="caution">
    <text evidence="2">The sequence shown here is derived from an EMBL/GenBank/DDBJ whole genome shotgun (WGS) entry which is preliminary data.</text>
</comment>
<dbReference type="RefSeq" id="WP_264716818.1">
    <property type="nucleotide sequence ID" value="NZ_JAPDNT010000057.1"/>
</dbReference>
<keyword evidence="1" id="KW-0732">Signal</keyword>
<dbReference type="EMBL" id="JAPDNT010000057">
    <property type="protein sequence ID" value="MCW3477844.1"/>
    <property type="molecule type" value="Genomic_DNA"/>
</dbReference>
<evidence type="ECO:0000256" key="1">
    <source>
        <dbReference type="SAM" id="SignalP"/>
    </source>
</evidence>
<name>A0AA42CGK9_9PROT</name>
<evidence type="ECO:0008006" key="4">
    <source>
        <dbReference type="Google" id="ProtNLM"/>
    </source>
</evidence>
<keyword evidence="3" id="KW-1185">Reference proteome</keyword>
<reference evidence="2" key="2">
    <citation type="submission" date="2022-10" db="EMBL/GenBank/DDBJ databases">
        <authorList>
            <person name="Trinh H.N."/>
        </authorList>
    </citation>
    <scope>NUCLEOTIDE SEQUENCE</scope>
    <source>
        <strain evidence="2">RN2-1</strain>
    </source>
</reference>
<dbReference type="Proteomes" id="UP001165679">
    <property type="component" value="Unassembled WGS sequence"/>
</dbReference>
<reference evidence="2" key="1">
    <citation type="submission" date="2022-09" db="EMBL/GenBank/DDBJ databases">
        <title>Rhodovastum sp. nov. RN2-1 isolated from soil in Seongnam, South Korea.</title>
        <authorList>
            <person name="Le N.T."/>
        </authorList>
    </citation>
    <scope>NUCLEOTIDE SEQUENCE</scope>
    <source>
        <strain evidence="2">RN2-1</strain>
    </source>
</reference>
<protein>
    <recommendedName>
        <fullName evidence="4">Surface antigen</fullName>
    </recommendedName>
</protein>
<organism evidence="2 3">
    <name type="scientific">Limobrevibacterium gyesilva</name>
    <dbReference type="NCBI Taxonomy" id="2991712"/>
    <lineage>
        <taxon>Bacteria</taxon>
        <taxon>Pseudomonadati</taxon>
        <taxon>Pseudomonadota</taxon>
        <taxon>Alphaproteobacteria</taxon>
        <taxon>Acetobacterales</taxon>
        <taxon>Acetobacteraceae</taxon>
        <taxon>Limobrevibacterium</taxon>
    </lineage>
</organism>
<feature type="signal peptide" evidence="1">
    <location>
        <begin position="1"/>
        <end position="19"/>
    </location>
</feature>
<dbReference type="AlphaFoldDB" id="A0AA42CGK9"/>
<gene>
    <name evidence="2" type="ORF">OL599_25170</name>
</gene>
<evidence type="ECO:0000313" key="3">
    <source>
        <dbReference type="Proteomes" id="UP001165679"/>
    </source>
</evidence>
<sequence>MRRFVLAAGLALICAGCVAPPPEPLISQATITTPPDNPACRDYTLQAIVHGEPQTIVGHACQQPDGTWRIVEAPQGQPAQSMMIYAPPPYAYYPYYDPWLWEPPIGLSVGAFVFVDRHHHFHDFRRFHERHGFASSGFHHGMENRFRNAGSGGRHG</sequence>
<accession>A0AA42CGK9</accession>
<evidence type="ECO:0000313" key="2">
    <source>
        <dbReference type="EMBL" id="MCW3477844.1"/>
    </source>
</evidence>
<feature type="chain" id="PRO_5041255032" description="Surface antigen" evidence="1">
    <location>
        <begin position="20"/>
        <end position="156"/>
    </location>
</feature>